<evidence type="ECO:0000313" key="3">
    <source>
        <dbReference type="Proteomes" id="UP000183974"/>
    </source>
</evidence>
<evidence type="ECO:0000256" key="1">
    <source>
        <dbReference type="SAM" id="SignalP"/>
    </source>
</evidence>
<organism evidence="2 3">
    <name type="scientific">Roseovarius pacificus</name>
    <dbReference type="NCBI Taxonomy" id="337701"/>
    <lineage>
        <taxon>Bacteria</taxon>
        <taxon>Pseudomonadati</taxon>
        <taxon>Pseudomonadota</taxon>
        <taxon>Alphaproteobacteria</taxon>
        <taxon>Rhodobacterales</taxon>
        <taxon>Roseobacteraceae</taxon>
        <taxon>Roseovarius</taxon>
    </lineage>
</organism>
<dbReference type="AlphaFoldDB" id="A0A1M6YMY1"/>
<accession>A0A1M6YMY1</accession>
<feature type="signal peptide" evidence="1">
    <location>
        <begin position="1"/>
        <end position="19"/>
    </location>
</feature>
<sequence length="171" mass="19420">MKRALVFFCFSFIGSVVHADDMALKVFKSVCLSDFSDVSNIEKSMQKLVPGMTLKSGSTETRKSGSVTFDNGEMIMLDYDSSEDFCMVSATLKEYTKLSKNRFEKLLNGHPNPKRKPRTIESNDHTILSFPYVLNEKPVEYTAGYGHKPLVTRDGSRLYMVNYAFRHKASF</sequence>
<dbReference type="EMBL" id="FRBR01000001">
    <property type="protein sequence ID" value="SHL19567.1"/>
    <property type="molecule type" value="Genomic_DNA"/>
</dbReference>
<keyword evidence="3" id="KW-1185">Reference proteome</keyword>
<protein>
    <recommendedName>
        <fullName evidence="4">SmpA / OmlA family protein</fullName>
    </recommendedName>
</protein>
<name>A0A1M6YMY1_9RHOB</name>
<feature type="chain" id="PRO_5013042522" description="SmpA / OmlA family protein" evidence="1">
    <location>
        <begin position="20"/>
        <end position="171"/>
    </location>
</feature>
<reference evidence="2 3" key="1">
    <citation type="submission" date="2016-11" db="EMBL/GenBank/DDBJ databases">
        <authorList>
            <person name="Jaros S."/>
            <person name="Januszkiewicz K."/>
            <person name="Wedrychowicz H."/>
        </authorList>
    </citation>
    <scope>NUCLEOTIDE SEQUENCE [LARGE SCALE GENOMIC DNA]</scope>
    <source>
        <strain evidence="2 3">DSM 29589</strain>
    </source>
</reference>
<dbReference type="RefSeq" id="WP_143163127.1">
    <property type="nucleotide sequence ID" value="NZ_BMLR01000001.1"/>
</dbReference>
<gene>
    <name evidence="2" type="ORF">SAMN05444398_101942</name>
</gene>
<evidence type="ECO:0000313" key="2">
    <source>
        <dbReference type="EMBL" id="SHL19567.1"/>
    </source>
</evidence>
<keyword evidence="1" id="KW-0732">Signal</keyword>
<evidence type="ECO:0008006" key="4">
    <source>
        <dbReference type="Google" id="ProtNLM"/>
    </source>
</evidence>
<proteinExistence type="predicted"/>
<dbReference type="Proteomes" id="UP000183974">
    <property type="component" value="Unassembled WGS sequence"/>
</dbReference>